<evidence type="ECO:0000256" key="1">
    <source>
        <dbReference type="SAM" id="MobiDB-lite"/>
    </source>
</evidence>
<evidence type="ECO:0000313" key="2">
    <source>
        <dbReference type="EMBL" id="GLB81207.1"/>
    </source>
</evidence>
<comment type="caution">
    <text evidence="3">The sequence shown here is derived from an EMBL/GenBank/DDBJ whole genome shotgun (WGS) entry which is preliminary data.</text>
</comment>
<proteinExistence type="predicted"/>
<accession>A0A9P3Q1W2</accession>
<protein>
    <submittedName>
        <fullName evidence="3">Uncharacterized protein</fullName>
    </submittedName>
</protein>
<dbReference type="EMBL" id="BRZI01000001">
    <property type="protein sequence ID" value="GLD28196.1"/>
    <property type="molecule type" value="Genomic_DNA"/>
</dbReference>
<gene>
    <name evidence="3" type="ORF">Mkiyose1413_00790</name>
    <name evidence="2" type="ORF">SRL2020028_04630</name>
</gene>
<dbReference type="Proteomes" id="UP001165663">
    <property type="component" value="Unassembled WGS sequence"/>
</dbReference>
<feature type="region of interest" description="Disordered" evidence="1">
    <location>
        <begin position="58"/>
        <end position="88"/>
    </location>
</feature>
<keyword evidence="4" id="KW-1185">Reference proteome</keyword>
<evidence type="ECO:0000313" key="3">
    <source>
        <dbReference type="EMBL" id="GLD28196.1"/>
    </source>
</evidence>
<reference evidence="3" key="1">
    <citation type="submission" date="2022-08" db="EMBL/GenBank/DDBJ databases">
        <title>Mycobacterium kiyosense sp. nov., scotochromogenic slow-glowing species isolated from respiratory specimens.</title>
        <authorList>
            <person name="Fukano H."/>
            <person name="Kazumi Y."/>
            <person name="Sakagami N."/>
            <person name="Ato M."/>
            <person name="Mitarai S."/>
            <person name="Hoshino Y."/>
        </authorList>
    </citation>
    <scope>NUCLEOTIDE SEQUENCE</scope>
    <source>
        <strain evidence="3">1413</strain>
        <strain evidence="2">SRL2020-028</strain>
    </source>
</reference>
<sequence>MAGDKAARTPRFVKTRNGELDEASLQRARHLVGLKGYVTNIEAARMPATEVIASYQTCGESSSPSGCRNPTSPPDRCSLAPAMPSKPT</sequence>
<evidence type="ECO:0000313" key="4">
    <source>
        <dbReference type="Proteomes" id="UP001064782"/>
    </source>
</evidence>
<dbReference type="AlphaFoldDB" id="A0A9P3Q1W2"/>
<dbReference type="EMBL" id="BRXE01000002">
    <property type="protein sequence ID" value="GLB81207.1"/>
    <property type="molecule type" value="Genomic_DNA"/>
</dbReference>
<name>A0A9P3Q1W2_9MYCO</name>
<organism evidence="3 4">
    <name type="scientific">Mycobacterium kiyosense</name>
    <dbReference type="NCBI Taxonomy" id="2871094"/>
    <lineage>
        <taxon>Bacteria</taxon>
        <taxon>Bacillati</taxon>
        <taxon>Actinomycetota</taxon>
        <taxon>Actinomycetes</taxon>
        <taxon>Mycobacteriales</taxon>
        <taxon>Mycobacteriaceae</taxon>
        <taxon>Mycobacterium</taxon>
    </lineage>
</organism>
<dbReference type="Proteomes" id="UP001064782">
    <property type="component" value="Unassembled WGS sequence"/>
</dbReference>
<feature type="compositionally biased region" description="Polar residues" evidence="1">
    <location>
        <begin position="58"/>
        <end position="70"/>
    </location>
</feature>